<dbReference type="Gene3D" id="2.60.450.10">
    <property type="entry name" value="Lipopolysaccharide (LPS) transport protein A like domain"/>
    <property type="match status" value="1"/>
</dbReference>
<keyword evidence="3 6" id="KW-0812">Transmembrane</keyword>
<accession>A0A932MPQ3</accession>
<evidence type="ECO:0000256" key="2">
    <source>
        <dbReference type="ARBA" id="ARBA00022519"/>
    </source>
</evidence>
<dbReference type="Pfam" id="PF06835">
    <property type="entry name" value="LptC"/>
    <property type="match status" value="1"/>
</dbReference>
<keyword evidence="4 6" id="KW-1133">Transmembrane helix</keyword>
<evidence type="ECO:0000313" key="8">
    <source>
        <dbReference type="Proteomes" id="UP000782312"/>
    </source>
</evidence>
<sequence length="204" mass="22746">MISRNALRWSLLAMVVLLGGTMAFYLVRTMPRIEVGRVTVLGTDADLRIDQAHMVQNNQGRKEWEMWAETALVYRKKDETHLQDLRMRLYSRDGKPTDISARRGVMGNQRRNVTVSGDVVIRTSDGVTLRTDSLRYDPQEHRVDSEDLIVLNGSTFHLTGVGLKGNTETGHYVLLEKVRAVITEAQGPPPAAGVLAPPAAEEKP</sequence>
<dbReference type="InterPro" id="IPR010664">
    <property type="entry name" value="LipoPS_assembly_LptC-rel"/>
</dbReference>
<name>A0A932MPQ3_UNCTE</name>
<proteinExistence type="predicted"/>
<organism evidence="7 8">
    <name type="scientific">Tectimicrobiota bacterium</name>
    <dbReference type="NCBI Taxonomy" id="2528274"/>
    <lineage>
        <taxon>Bacteria</taxon>
        <taxon>Pseudomonadati</taxon>
        <taxon>Nitrospinota/Tectimicrobiota group</taxon>
        <taxon>Candidatus Tectimicrobiota</taxon>
    </lineage>
</organism>
<dbReference type="NCBIfam" id="TIGR04409">
    <property type="entry name" value="LptC_YrbK"/>
    <property type="match status" value="1"/>
</dbReference>
<dbReference type="Proteomes" id="UP000782312">
    <property type="component" value="Unassembled WGS sequence"/>
</dbReference>
<evidence type="ECO:0000313" key="7">
    <source>
        <dbReference type="EMBL" id="MBI3129088.1"/>
    </source>
</evidence>
<evidence type="ECO:0000256" key="6">
    <source>
        <dbReference type="SAM" id="Phobius"/>
    </source>
</evidence>
<feature type="transmembrane region" description="Helical" evidence="6">
    <location>
        <begin position="6"/>
        <end position="27"/>
    </location>
</feature>
<dbReference type="EMBL" id="JACPUR010000038">
    <property type="protein sequence ID" value="MBI3129088.1"/>
    <property type="molecule type" value="Genomic_DNA"/>
</dbReference>
<keyword evidence="5 6" id="KW-0472">Membrane</keyword>
<dbReference type="PANTHER" id="PTHR37481:SF1">
    <property type="entry name" value="LIPOPOLYSACCHARIDE EXPORT SYSTEM PROTEIN LPTC"/>
    <property type="match status" value="1"/>
</dbReference>
<gene>
    <name evidence="7" type="primary">lptC</name>
    <name evidence="7" type="ORF">HYZ11_15890</name>
</gene>
<dbReference type="GO" id="GO:0017089">
    <property type="term" value="F:glycolipid transfer activity"/>
    <property type="evidence" value="ECO:0007669"/>
    <property type="project" value="TreeGrafter"/>
</dbReference>
<dbReference type="InterPro" id="IPR026265">
    <property type="entry name" value="LptC"/>
</dbReference>
<keyword evidence="2" id="KW-0997">Cell inner membrane</keyword>
<evidence type="ECO:0000256" key="3">
    <source>
        <dbReference type="ARBA" id="ARBA00022692"/>
    </source>
</evidence>
<comment type="caution">
    <text evidence="7">The sequence shown here is derived from an EMBL/GenBank/DDBJ whole genome shotgun (WGS) entry which is preliminary data.</text>
</comment>
<evidence type="ECO:0000256" key="5">
    <source>
        <dbReference type="ARBA" id="ARBA00023136"/>
    </source>
</evidence>
<evidence type="ECO:0000256" key="1">
    <source>
        <dbReference type="ARBA" id="ARBA00022475"/>
    </source>
</evidence>
<dbReference type="GO" id="GO:0030288">
    <property type="term" value="C:outer membrane-bounded periplasmic space"/>
    <property type="evidence" value="ECO:0007669"/>
    <property type="project" value="TreeGrafter"/>
</dbReference>
<dbReference type="GO" id="GO:0015221">
    <property type="term" value="F:lipopolysaccharide transmembrane transporter activity"/>
    <property type="evidence" value="ECO:0007669"/>
    <property type="project" value="InterPro"/>
</dbReference>
<dbReference type="GO" id="GO:0005886">
    <property type="term" value="C:plasma membrane"/>
    <property type="evidence" value="ECO:0007669"/>
    <property type="project" value="InterPro"/>
</dbReference>
<dbReference type="AlphaFoldDB" id="A0A932MPQ3"/>
<keyword evidence="1" id="KW-1003">Cell membrane</keyword>
<protein>
    <submittedName>
        <fullName evidence="7">LPS export ABC transporter periplasmic protein LptC</fullName>
    </submittedName>
</protein>
<reference evidence="7" key="1">
    <citation type="submission" date="2020-07" db="EMBL/GenBank/DDBJ databases">
        <title>Huge and variable diversity of episymbiotic CPR bacteria and DPANN archaea in groundwater ecosystems.</title>
        <authorList>
            <person name="He C.Y."/>
            <person name="Keren R."/>
            <person name="Whittaker M."/>
            <person name="Farag I.F."/>
            <person name="Doudna J."/>
            <person name="Cate J.H.D."/>
            <person name="Banfield J.F."/>
        </authorList>
    </citation>
    <scope>NUCLEOTIDE SEQUENCE</scope>
    <source>
        <strain evidence="7">NC_groundwater_763_Ag_S-0.2um_68_21</strain>
    </source>
</reference>
<dbReference type="PANTHER" id="PTHR37481">
    <property type="entry name" value="LIPOPOLYSACCHARIDE EXPORT SYSTEM PROTEIN LPTC"/>
    <property type="match status" value="1"/>
</dbReference>
<evidence type="ECO:0000256" key="4">
    <source>
        <dbReference type="ARBA" id="ARBA00022989"/>
    </source>
</evidence>
<dbReference type="InterPro" id="IPR052363">
    <property type="entry name" value="LPS_export_LptC"/>
</dbReference>